<protein>
    <submittedName>
        <fullName evidence="2">DNA-directed RNA polymerase</fullName>
    </submittedName>
</protein>
<dbReference type="WBParaSite" id="EN70_1677">
    <property type="protein sequence ID" value="EN70_1677"/>
    <property type="gene ID" value="EN70_1677"/>
</dbReference>
<reference evidence="2" key="2">
    <citation type="submission" date="2016-11" db="UniProtKB">
        <authorList>
            <consortium name="WormBaseParasite"/>
        </authorList>
    </citation>
    <scope>IDENTIFICATION</scope>
</reference>
<accession>A0A1I7VEN1</accession>
<keyword evidence="1" id="KW-1185">Reference proteome</keyword>
<dbReference type="AlphaFoldDB" id="A0A1I7VEN1"/>
<dbReference type="Proteomes" id="UP000095285">
    <property type="component" value="Unassembled WGS sequence"/>
</dbReference>
<proteinExistence type="predicted"/>
<evidence type="ECO:0000313" key="2">
    <source>
        <dbReference type="WBParaSite" id="EN70_1677"/>
    </source>
</evidence>
<reference evidence="1" key="1">
    <citation type="submission" date="2012-04" db="EMBL/GenBank/DDBJ databases">
        <title>The Genome Sequence of Loa loa.</title>
        <authorList>
            <consortium name="The Broad Institute Genome Sequencing Platform"/>
            <consortium name="Broad Institute Genome Sequencing Center for Infectious Disease"/>
            <person name="Nutman T.B."/>
            <person name="Fink D.L."/>
            <person name="Russ C."/>
            <person name="Young S."/>
            <person name="Zeng Q."/>
            <person name="Gargeya S."/>
            <person name="Alvarado L."/>
            <person name="Berlin A."/>
            <person name="Chapman S.B."/>
            <person name="Chen Z."/>
            <person name="Freedman E."/>
            <person name="Gellesch M."/>
            <person name="Goldberg J."/>
            <person name="Griggs A."/>
            <person name="Gujja S."/>
            <person name="Heilman E.R."/>
            <person name="Heiman D."/>
            <person name="Howarth C."/>
            <person name="Mehta T."/>
            <person name="Neiman D."/>
            <person name="Pearson M."/>
            <person name="Roberts A."/>
            <person name="Saif S."/>
            <person name="Shea T."/>
            <person name="Shenoy N."/>
            <person name="Sisk P."/>
            <person name="Stolte C."/>
            <person name="Sykes S."/>
            <person name="White J."/>
            <person name="Yandava C."/>
            <person name="Haas B."/>
            <person name="Henn M.R."/>
            <person name="Nusbaum C."/>
            <person name="Birren B."/>
        </authorList>
    </citation>
    <scope>NUCLEOTIDE SEQUENCE [LARGE SCALE GENOMIC DNA]</scope>
</reference>
<evidence type="ECO:0000313" key="1">
    <source>
        <dbReference type="Proteomes" id="UP000095285"/>
    </source>
</evidence>
<sequence length="102" mass="11595">EKIYALDVESGLESGNLLQLIALTTINKPISILATEDVHPLRYVQMAQIDQIFGEQLIEIPSEVRIIQRSYWDKDDKLDDTVDYGGCPVMAKVRQAMMKDEL</sequence>
<name>A0A1I7VEN1_LOALO</name>
<organism evidence="1 2">
    <name type="scientific">Loa loa</name>
    <name type="common">Eye worm</name>
    <name type="synonym">Filaria loa</name>
    <dbReference type="NCBI Taxonomy" id="7209"/>
    <lineage>
        <taxon>Eukaryota</taxon>
        <taxon>Metazoa</taxon>
        <taxon>Ecdysozoa</taxon>
        <taxon>Nematoda</taxon>
        <taxon>Chromadorea</taxon>
        <taxon>Rhabditida</taxon>
        <taxon>Spirurina</taxon>
        <taxon>Spiruromorpha</taxon>
        <taxon>Filarioidea</taxon>
        <taxon>Onchocercidae</taxon>
        <taxon>Loa</taxon>
    </lineage>
</organism>